<proteinExistence type="inferred from homology"/>
<accession>A0A3Q7I748</accession>
<keyword evidence="2" id="KW-0646">Protease inhibitor</keyword>
<dbReference type="InterPro" id="IPR036354">
    <property type="entry name" value="Prot_inh_pot1_sf"/>
</dbReference>
<keyword evidence="4" id="KW-0732">Signal</keyword>
<dbReference type="PRINTS" id="PR00292">
    <property type="entry name" value="POTATOINHBTR"/>
</dbReference>
<dbReference type="PANTHER" id="PTHR33091:SF107">
    <property type="entry name" value="TYPE I SERINE PROTEASE INHIBITOR"/>
    <property type="match status" value="1"/>
</dbReference>
<dbReference type="PANTHER" id="PTHR33091">
    <property type="entry name" value="PROTEIN, PUTATIVE, EXPRESSED-RELATED"/>
    <property type="match status" value="1"/>
</dbReference>
<protein>
    <submittedName>
        <fullName evidence="5">Uncharacterized protein</fullName>
    </submittedName>
</protein>
<dbReference type="Pfam" id="PF00280">
    <property type="entry name" value="potato_inhibit"/>
    <property type="match status" value="3"/>
</dbReference>
<evidence type="ECO:0000313" key="5">
    <source>
        <dbReference type="EnsemblPlants" id="Solyc09g084465.1.1"/>
    </source>
</evidence>
<dbReference type="OMA" id="FESESWC"/>
<sequence>MESKFAHIIVFFLLATSFETLMARKEIDGPEVIELLKEFDSNLMCEGKQMWPELIGVPTKLAKEIIEKENPSITNIPILLSGSPITLDYLCDRVPFETLMARKESDGPEVIKLLKEFESESWCKGKQFWPELIGVPTKLAKEIIGKENPSINEFPIVLNGSPVPADFRCTRVRLIDNILGKLIWPELIGVPTKLAKKIIEKENPFINDVPIVLSGTPVPLDYRCNRVRLFDNILGDVVVIPVVS</sequence>
<keyword evidence="6" id="KW-1185">Reference proteome</keyword>
<keyword evidence="3" id="KW-0722">Serine protease inhibitor</keyword>
<feature type="chain" id="PRO_5018787394" evidence="4">
    <location>
        <begin position="24"/>
        <end position="244"/>
    </location>
</feature>
<dbReference type="GO" id="GO:0004867">
    <property type="term" value="F:serine-type endopeptidase inhibitor activity"/>
    <property type="evidence" value="ECO:0007669"/>
    <property type="project" value="UniProtKB-KW"/>
</dbReference>
<dbReference type="PROSITE" id="PS00285">
    <property type="entry name" value="POTATO_INHIBITOR"/>
    <property type="match status" value="3"/>
</dbReference>
<evidence type="ECO:0000256" key="1">
    <source>
        <dbReference type="ARBA" id="ARBA00008210"/>
    </source>
</evidence>
<reference evidence="5" key="2">
    <citation type="submission" date="2019-01" db="UniProtKB">
        <authorList>
            <consortium name="EnsemblPlants"/>
        </authorList>
    </citation>
    <scope>IDENTIFICATION</scope>
    <source>
        <strain evidence="5">cv. Heinz 1706</strain>
    </source>
</reference>
<evidence type="ECO:0000313" key="6">
    <source>
        <dbReference type="Proteomes" id="UP000004994"/>
    </source>
</evidence>
<dbReference type="EnsemblPlants" id="Solyc09g084465.1.1">
    <property type="protein sequence ID" value="Solyc09g084465.1.1"/>
    <property type="gene ID" value="Solyc09g084465.1"/>
</dbReference>
<evidence type="ECO:0000256" key="2">
    <source>
        <dbReference type="ARBA" id="ARBA00022690"/>
    </source>
</evidence>
<organism evidence="5">
    <name type="scientific">Solanum lycopersicum</name>
    <name type="common">Tomato</name>
    <name type="synonym">Lycopersicon esculentum</name>
    <dbReference type="NCBI Taxonomy" id="4081"/>
    <lineage>
        <taxon>Eukaryota</taxon>
        <taxon>Viridiplantae</taxon>
        <taxon>Streptophyta</taxon>
        <taxon>Embryophyta</taxon>
        <taxon>Tracheophyta</taxon>
        <taxon>Spermatophyta</taxon>
        <taxon>Magnoliopsida</taxon>
        <taxon>eudicotyledons</taxon>
        <taxon>Gunneridae</taxon>
        <taxon>Pentapetalae</taxon>
        <taxon>asterids</taxon>
        <taxon>lamiids</taxon>
        <taxon>Solanales</taxon>
        <taxon>Solanaceae</taxon>
        <taxon>Solanoideae</taxon>
        <taxon>Solaneae</taxon>
        <taxon>Solanum</taxon>
        <taxon>Solanum subgen. Lycopersicon</taxon>
    </lineage>
</organism>
<evidence type="ECO:0000256" key="4">
    <source>
        <dbReference type="SAM" id="SignalP"/>
    </source>
</evidence>
<name>A0A3Q7I748_SOLLC</name>
<reference evidence="5" key="1">
    <citation type="journal article" date="2012" name="Nature">
        <title>The tomato genome sequence provides insights into fleshy fruit evolution.</title>
        <authorList>
            <consortium name="Tomato Genome Consortium"/>
        </authorList>
    </citation>
    <scope>NUCLEOTIDE SEQUENCE [LARGE SCALE GENOMIC DNA]</scope>
    <source>
        <strain evidence="5">cv. Heinz 1706</strain>
    </source>
</reference>
<dbReference type="Gene3D" id="3.30.10.10">
    <property type="entry name" value="Trypsin Inhibitor V, subunit A"/>
    <property type="match status" value="3"/>
</dbReference>
<dbReference type="SUPFAM" id="SSF54654">
    <property type="entry name" value="CI-2 family of serine protease inhibitors"/>
    <property type="match status" value="3"/>
</dbReference>
<dbReference type="Proteomes" id="UP000004994">
    <property type="component" value="Chromosome 9"/>
</dbReference>
<dbReference type="GO" id="GO:0009611">
    <property type="term" value="P:response to wounding"/>
    <property type="evidence" value="ECO:0007669"/>
    <property type="project" value="InterPro"/>
</dbReference>
<dbReference type="InParanoid" id="A0A3Q7I748"/>
<comment type="similarity">
    <text evidence="1">Belongs to the protease inhibitor I13 (potato type I serine protease inhibitor) family.</text>
</comment>
<feature type="signal peptide" evidence="4">
    <location>
        <begin position="1"/>
        <end position="23"/>
    </location>
</feature>
<dbReference type="Gramene" id="Solyc09g084465.1.1">
    <property type="protein sequence ID" value="Solyc09g084465.1.1"/>
    <property type="gene ID" value="Solyc09g084465.1"/>
</dbReference>
<dbReference type="InterPro" id="IPR000864">
    <property type="entry name" value="Prot_inh_pot1"/>
</dbReference>
<evidence type="ECO:0000256" key="3">
    <source>
        <dbReference type="ARBA" id="ARBA00022900"/>
    </source>
</evidence>
<dbReference type="AlphaFoldDB" id="A0A3Q7I748"/>